<organism evidence="1 2">
    <name type="scientific">Bauhinia variegata</name>
    <name type="common">Purple orchid tree</name>
    <name type="synonym">Phanera variegata</name>
    <dbReference type="NCBI Taxonomy" id="167791"/>
    <lineage>
        <taxon>Eukaryota</taxon>
        <taxon>Viridiplantae</taxon>
        <taxon>Streptophyta</taxon>
        <taxon>Embryophyta</taxon>
        <taxon>Tracheophyta</taxon>
        <taxon>Spermatophyta</taxon>
        <taxon>Magnoliopsida</taxon>
        <taxon>eudicotyledons</taxon>
        <taxon>Gunneridae</taxon>
        <taxon>Pentapetalae</taxon>
        <taxon>rosids</taxon>
        <taxon>fabids</taxon>
        <taxon>Fabales</taxon>
        <taxon>Fabaceae</taxon>
        <taxon>Cercidoideae</taxon>
        <taxon>Cercideae</taxon>
        <taxon>Bauhiniinae</taxon>
        <taxon>Bauhinia</taxon>
    </lineage>
</organism>
<evidence type="ECO:0000313" key="2">
    <source>
        <dbReference type="Proteomes" id="UP000828941"/>
    </source>
</evidence>
<keyword evidence="2" id="KW-1185">Reference proteome</keyword>
<accession>A0ACB9M2Y6</accession>
<dbReference type="Proteomes" id="UP000828941">
    <property type="component" value="Chromosome 10"/>
</dbReference>
<evidence type="ECO:0000313" key="1">
    <source>
        <dbReference type="EMBL" id="KAI4317506.1"/>
    </source>
</evidence>
<comment type="caution">
    <text evidence="1">The sequence shown here is derived from an EMBL/GenBank/DDBJ whole genome shotgun (WGS) entry which is preliminary data.</text>
</comment>
<name>A0ACB9M2Y6_BAUVA</name>
<dbReference type="EMBL" id="CM039435">
    <property type="protein sequence ID" value="KAI4317506.1"/>
    <property type="molecule type" value="Genomic_DNA"/>
</dbReference>
<reference evidence="1 2" key="1">
    <citation type="journal article" date="2022" name="DNA Res.">
        <title>Chromosomal-level genome assembly of the orchid tree Bauhinia variegata (Leguminosae; Cercidoideae) supports the allotetraploid origin hypothesis of Bauhinia.</title>
        <authorList>
            <person name="Zhong Y."/>
            <person name="Chen Y."/>
            <person name="Zheng D."/>
            <person name="Pang J."/>
            <person name="Liu Y."/>
            <person name="Luo S."/>
            <person name="Meng S."/>
            <person name="Qian L."/>
            <person name="Wei D."/>
            <person name="Dai S."/>
            <person name="Zhou R."/>
        </authorList>
    </citation>
    <scope>NUCLEOTIDE SEQUENCE [LARGE SCALE GENOMIC DNA]</scope>
    <source>
        <strain evidence="1">BV-YZ2020</strain>
    </source>
</reference>
<protein>
    <submittedName>
        <fullName evidence="1">Uncharacterized protein</fullName>
    </submittedName>
</protein>
<gene>
    <name evidence="1" type="ORF">L6164_025371</name>
</gene>
<proteinExistence type="predicted"/>
<sequence length="127" mass="13646">MGQMHLPVTPLPRHVSPQPPGLSTSLPLSQQSGIPNSASGVMPYHILARSPILTASGEEHLLVASFSDNNMGLMTPPMTPPLIPVSPHPQPDMAFKSSSTSLTPSPPQQPRFMSAQFEGNYVPYLHK</sequence>